<dbReference type="PANTHER" id="PTHR21039:SF0">
    <property type="entry name" value="HISTIDINOL-PHOSPHATASE"/>
    <property type="match status" value="1"/>
</dbReference>
<comment type="caution">
    <text evidence="10">The sequence shown here is derived from an EMBL/GenBank/DDBJ whole genome shotgun (WGS) entry which is preliminary data.</text>
</comment>
<evidence type="ECO:0000313" key="11">
    <source>
        <dbReference type="Proteomes" id="UP001597506"/>
    </source>
</evidence>
<dbReference type="SUPFAM" id="SSF89550">
    <property type="entry name" value="PHP domain-like"/>
    <property type="match status" value="1"/>
</dbReference>
<dbReference type="EC" id="3.1.3.15" evidence="3 8"/>
<reference evidence="11" key="1">
    <citation type="journal article" date="2019" name="Int. J. Syst. Evol. Microbiol.">
        <title>The Global Catalogue of Microorganisms (GCM) 10K type strain sequencing project: providing services to taxonomists for standard genome sequencing and annotation.</title>
        <authorList>
            <consortium name="The Broad Institute Genomics Platform"/>
            <consortium name="The Broad Institute Genome Sequencing Center for Infectious Disease"/>
            <person name="Wu L."/>
            <person name="Ma J."/>
        </authorList>
    </citation>
    <scope>NUCLEOTIDE SEQUENCE [LARGE SCALE GENOMIC DNA]</scope>
    <source>
        <strain evidence="11">KCTC 3913</strain>
    </source>
</reference>
<keyword evidence="5 8" id="KW-0378">Hydrolase</keyword>
<name>A0ABW5RSS0_9BACI</name>
<comment type="similarity">
    <text evidence="2 8">Belongs to the PHP hydrolase family. HisK subfamily.</text>
</comment>
<dbReference type="Pfam" id="PF02811">
    <property type="entry name" value="PHP"/>
    <property type="match status" value="1"/>
</dbReference>
<dbReference type="RefSeq" id="WP_377935948.1">
    <property type="nucleotide sequence ID" value="NZ_JBHUMF010000030.1"/>
</dbReference>
<evidence type="ECO:0000256" key="7">
    <source>
        <dbReference type="ARBA" id="ARBA00049158"/>
    </source>
</evidence>
<dbReference type="EMBL" id="JBHUMF010000030">
    <property type="protein sequence ID" value="MFD2681603.1"/>
    <property type="molecule type" value="Genomic_DNA"/>
</dbReference>
<evidence type="ECO:0000259" key="9">
    <source>
        <dbReference type="Pfam" id="PF02811"/>
    </source>
</evidence>
<evidence type="ECO:0000313" key="10">
    <source>
        <dbReference type="EMBL" id="MFD2681603.1"/>
    </source>
</evidence>
<dbReference type="NCBIfam" id="NF005996">
    <property type="entry name" value="PRK08123.1"/>
    <property type="match status" value="1"/>
</dbReference>
<evidence type="ECO:0000256" key="4">
    <source>
        <dbReference type="ARBA" id="ARBA00022605"/>
    </source>
</evidence>
<keyword evidence="4 8" id="KW-0028">Amino-acid biosynthesis</keyword>
<sequence>MKKIDGHIHTPFCPHGTTDSFESYVERAISLGYEQITFTEHAPLPNGFIDSTPTKDSGMNLSALEDYFYKLTILKDKYKENISILSGLEIDYIEGFEEETKKFLNEYGPFIEDSILSVHFLHHQGNWDCLDYSSEVFAEMAQKFGSVDKLYEQYFRTVLKSVTTDLGPYKPKRIGHITLVRKFQNLYPAKKTFLSEINEILLAMKNNQYELDYNGAGIYKKYCGQPYPTTEIVQKALEYGIKIVYGSDAHQSRDINQGRQEMKFL</sequence>
<feature type="domain" description="PHP" evidence="9">
    <location>
        <begin position="5"/>
        <end position="212"/>
    </location>
</feature>
<evidence type="ECO:0000256" key="1">
    <source>
        <dbReference type="ARBA" id="ARBA00004970"/>
    </source>
</evidence>
<accession>A0ABW5RSS0</accession>
<dbReference type="Proteomes" id="UP001597506">
    <property type="component" value="Unassembled WGS sequence"/>
</dbReference>
<proteinExistence type="inferred from homology"/>
<comment type="pathway">
    <text evidence="1 8">Amino-acid biosynthesis; L-histidine biosynthesis; L-histidine from 5-phospho-alpha-D-ribose 1-diphosphate: step 8/9.</text>
</comment>
<evidence type="ECO:0000256" key="3">
    <source>
        <dbReference type="ARBA" id="ARBA00013085"/>
    </source>
</evidence>
<keyword evidence="11" id="KW-1185">Reference proteome</keyword>
<dbReference type="InterPro" id="IPR016195">
    <property type="entry name" value="Pol/histidinol_Pase-like"/>
</dbReference>
<evidence type="ECO:0000256" key="5">
    <source>
        <dbReference type="ARBA" id="ARBA00022801"/>
    </source>
</evidence>
<dbReference type="NCBIfam" id="TIGR01856">
    <property type="entry name" value="hisJ_fam"/>
    <property type="match status" value="1"/>
</dbReference>
<dbReference type="InterPro" id="IPR004013">
    <property type="entry name" value="PHP_dom"/>
</dbReference>
<evidence type="ECO:0000256" key="6">
    <source>
        <dbReference type="ARBA" id="ARBA00023102"/>
    </source>
</evidence>
<dbReference type="InterPro" id="IPR010140">
    <property type="entry name" value="Histidinol_P_phosphatase_HisJ"/>
</dbReference>
<dbReference type="GO" id="GO:0004401">
    <property type="term" value="F:histidinol-phosphatase activity"/>
    <property type="evidence" value="ECO:0007669"/>
    <property type="project" value="UniProtKB-EC"/>
</dbReference>
<dbReference type="PANTHER" id="PTHR21039">
    <property type="entry name" value="HISTIDINOL PHOSPHATASE-RELATED"/>
    <property type="match status" value="1"/>
</dbReference>
<dbReference type="CDD" id="cd12110">
    <property type="entry name" value="PHP_HisPPase_Hisj_like"/>
    <property type="match status" value="1"/>
</dbReference>
<dbReference type="Gene3D" id="3.20.20.140">
    <property type="entry name" value="Metal-dependent hydrolases"/>
    <property type="match status" value="1"/>
</dbReference>
<evidence type="ECO:0000256" key="8">
    <source>
        <dbReference type="RuleBase" id="RU366003"/>
    </source>
</evidence>
<keyword evidence="6 8" id="KW-0368">Histidine biosynthesis</keyword>
<protein>
    <recommendedName>
        <fullName evidence="3 8">Histidinol-phosphatase</fullName>
        <shortName evidence="8">HolPase</shortName>
        <ecNumber evidence="3 8">3.1.3.15</ecNumber>
    </recommendedName>
</protein>
<evidence type="ECO:0000256" key="2">
    <source>
        <dbReference type="ARBA" id="ARBA00009152"/>
    </source>
</evidence>
<gene>
    <name evidence="10" type="primary">hisJ</name>
    <name evidence="10" type="ORF">ACFSUL_12690</name>
</gene>
<comment type="catalytic activity">
    <reaction evidence="7 8">
        <text>L-histidinol phosphate + H2O = L-histidinol + phosphate</text>
        <dbReference type="Rhea" id="RHEA:14465"/>
        <dbReference type="ChEBI" id="CHEBI:15377"/>
        <dbReference type="ChEBI" id="CHEBI:43474"/>
        <dbReference type="ChEBI" id="CHEBI:57699"/>
        <dbReference type="ChEBI" id="CHEBI:57980"/>
        <dbReference type="EC" id="3.1.3.15"/>
    </reaction>
</comment>
<organism evidence="10 11">
    <name type="scientific">Bacillus seohaeanensis</name>
    <dbReference type="NCBI Taxonomy" id="284580"/>
    <lineage>
        <taxon>Bacteria</taxon>
        <taxon>Bacillati</taxon>
        <taxon>Bacillota</taxon>
        <taxon>Bacilli</taxon>
        <taxon>Bacillales</taxon>
        <taxon>Bacillaceae</taxon>
        <taxon>Bacillus</taxon>
    </lineage>
</organism>